<name>A0A1J0VS17_9NOCA</name>
<proteinExistence type="predicted"/>
<dbReference type="SUPFAM" id="SSF48452">
    <property type="entry name" value="TPR-like"/>
    <property type="match status" value="1"/>
</dbReference>
<organism evidence="1 2">
    <name type="scientific">Nocardia mangyaensis</name>
    <dbReference type="NCBI Taxonomy" id="2213200"/>
    <lineage>
        <taxon>Bacteria</taxon>
        <taxon>Bacillati</taxon>
        <taxon>Actinomycetota</taxon>
        <taxon>Actinomycetes</taxon>
        <taxon>Mycobacteriales</taxon>
        <taxon>Nocardiaceae</taxon>
        <taxon>Nocardia</taxon>
    </lineage>
</organism>
<sequence>MFRLRRVLIGSMPATKPSTERESTSSVMHIWDLFFSAQFSEMERALPAALASAHATVEESTGELRRRASTSLAQLLHASSNLLGYAGQTDLASLALLRADVLAAESGDSLTRAAIKGSQSWLLAKNSMYDDAVAYAEHAAAEIEPRLSSATPRQIAIWGELLCYAAFGASRAGDYREAQRFLRLCDAAGSQLDDVYTGRPEVSNVFGRTSAASFGVINETVASRPREALKLAAAVSGGGTGIPPTLQSRRLLNVAQAHIHNREDDAAVDTLRDAYMMAPEFVSRIPLFRALTNDLKGRRGLQRLELAAPPDISKLSDDL</sequence>
<protein>
    <submittedName>
        <fullName evidence="1">Uncharacterized protein</fullName>
    </submittedName>
</protein>
<gene>
    <name evidence="1" type="ORF">BOX37_13750</name>
</gene>
<dbReference type="EMBL" id="CP018082">
    <property type="protein sequence ID" value="APE34835.1"/>
    <property type="molecule type" value="Genomic_DNA"/>
</dbReference>
<dbReference type="InterPro" id="IPR011990">
    <property type="entry name" value="TPR-like_helical_dom_sf"/>
</dbReference>
<dbReference type="AlphaFoldDB" id="A0A1J0VS17"/>
<evidence type="ECO:0000313" key="1">
    <source>
        <dbReference type="EMBL" id="APE34835.1"/>
    </source>
</evidence>
<dbReference type="KEGG" id="nsl:BOX37_13750"/>
<keyword evidence="2" id="KW-1185">Reference proteome</keyword>
<evidence type="ECO:0000313" key="2">
    <source>
        <dbReference type="Proteomes" id="UP000183810"/>
    </source>
</evidence>
<reference evidence="1" key="1">
    <citation type="submission" date="2016-11" db="EMBL/GenBank/DDBJ databases">
        <authorList>
            <person name="Jaros S."/>
            <person name="Januszkiewicz K."/>
            <person name="Wedrychowicz H."/>
        </authorList>
    </citation>
    <scope>NUCLEOTIDE SEQUENCE [LARGE SCALE GENOMIC DNA]</scope>
    <source>
        <strain evidence="1">Y48</strain>
    </source>
</reference>
<accession>A0A1J0VS17</accession>
<dbReference type="Proteomes" id="UP000183810">
    <property type="component" value="Chromosome"/>
</dbReference>